<organism evidence="4 5">
    <name type="scientific">Zoogloea oleivorans</name>
    <dbReference type="NCBI Taxonomy" id="1552750"/>
    <lineage>
        <taxon>Bacteria</taxon>
        <taxon>Pseudomonadati</taxon>
        <taxon>Pseudomonadota</taxon>
        <taxon>Betaproteobacteria</taxon>
        <taxon>Rhodocyclales</taxon>
        <taxon>Zoogloeaceae</taxon>
        <taxon>Zoogloea</taxon>
    </lineage>
</organism>
<dbReference type="GO" id="GO:0042602">
    <property type="term" value="F:riboflavin reductase (NADPH) activity"/>
    <property type="evidence" value="ECO:0007669"/>
    <property type="project" value="TreeGrafter"/>
</dbReference>
<dbReference type="RefSeq" id="WP_148581126.1">
    <property type="nucleotide sequence ID" value="NZ_JAVEUW010000014.1"/>
</dbReference>
<dbReference type="Proteomes" id="UP000389128">
    <property type="component" value="Unassembled WGS sequence"/>
</dbReference>
<dbReference type="InterPro" id="IPR050268">
    <property type="entry name" value="NADH-dep_flavin_reductase"/>
</dbReference>
<feature type="domain" description="Flavin reductase like" evidence="3">
    <location>
        <begin position="17"/>
        <end position="161"/>
    </location>
</feature>
<dbReference type="PANTHER" id="PTHR30466">
    <property type="entry name" value="FLAVIN REDUCTASE"/>
    <property type="match status" value="1"/>
</dbReference>
<accession>A0A6C2CJR7</accession>
<sequence length="163" mass="17753">MTAPKNDPAVRAFRDTLGMFPTGVTVITARAPSGEPIGLTVSSFNSVSLTPHLVVWSLSSHLPSVPIFESTAVYAINILAEDQQDISQRFASRGDDKFAGLGFTEGLDGVPLLPGCCAWFECRQFARHEGGDHVIFIGEVERFERQADKKPLVFQGGAYRRLA</sequence>
<dbReference type="Gene3D" id="2.30.110.10">
    <property type="entry name" value="Electron Transport, Fmn-binding Protein, Chain A"/>
    <property type="match status" value="1"/>
</dbReference>
<reference evidence="4 5" key="1">
    <citation type="submission" date="2019-01" db="EMBL/GenBank/DDBJ databases">
        <title>Zoogloea oleivorans genome sequencing and assembly.</title>
        <authorList>
            <person name="Tancsics A."/>
            <person name="Farkas M."/>
            <person name="Kriszt B."/>
            <person name="Maroti G."/>
            <person name="Horvath B."/>
        </authorList>
    </citation>
    <scope>NUCLEOTIDE SEQUENCE [LARGE SCALE GENOMIC DNA]</scope>
    <source>
        <strain evidence="4 5">Buc</strain>
    </source>
</reference>
<dbReference type="InterPro" id="IPR002563">
    <property type="entry name" value="Flavin_Rdtase-like_dom"/>
</dbReference>
<evidence type="ECO:0000256" key="2">
    <source>
        <dbReference type="ARBA" id="ARBA00023002"/>
    </source>
</evidence>
<dbReference type="OrthoDB" id="9792858at2"/>
<evidence type="ECO:0000259" key="3">
    <source>
        <dbReference type="SMART" id="SM00903"/>
    </source>
</evidence>
<comment type="similarity">
    <text evidence="1">Belongs to the non-flavoprotein flavin reductase family.</text>
</comment>
<dbReference type="GO" id="GO:0010181">
    <property type="term" value="F:FMN binding"/>
    <property type="evidence" value="ECO:0007669"/>
    <property type="project" value="InterPro"/>
</dbReference>
<dbReference type="EMBL" id="SDKK01000027">
    <property type="protein sequence ID" value="TYC53515.1"/>
    <property type="molecule type" value="Genomic_DNA"/>
</dbReference>
<dbReference type="Pfam" id="PF01613">
    <property type="entry name" value="Flavin_Reduct"/>
    <property type="match status" value="1"/>
</dbReference>
<dbReference type="InterPro" id="IPR012349">
    <property type="entry name" value="Split_barrel_FMN-bd"/>
</dbReference>
<dbReference type="AlphaFoldDB" id="A0A6C2CJR7"/>
<evidence type="ECO:0000313" key="4">
    <source>
        <dbReference type="EMBL" id="TYC53515.1"/>
    </source>
</evidence>
<evidence type="ECO:0000313" key="5">
    <source>
        <dbReference type="Proteomes" id="UP000389128"/>
    </source>
</evidence>
<name>A0A6C2CJR7_9RHOO</name>
<protein>
    <submittedName>
        <fullName evidence="4">Flavin reductase</fullName>
    </submittedName>
</protein>
<keyword evidence="5" id="KW-1185">Reference proteome</keyword>
<dbReference type="PANTHER" id="PTHR30466:SF11">
    <property type="entry name" value="FLAVIN-DEPENDENT MONOOXYGENASE, REDUCTASE SUBUNIT HSAB"/>
    <property type="match status" value="1"/>
</dbReference>
<dbReference type="SUPFAM" id="SSF50475">
    <property type="entry name" value="FMN-binding split barrel"/>
    <property type="match status" value="1"/>
</dbReference>
<evidence type="ECO:0000256" key="1">
    <source>
        <dbReference type="ARBA" id="ARBA00008898"/>
    </source>
</evidence>
<keyword evidence="2" id="KW-0560">Oxidoreductase</keyword>
<dbReference type="SMART" id="SM00903">
    <property type="entry name" value="Flavin_Reduct"/>
    <property type="match status" value="1"/>
</dbReference>
<comment type="caution">
    <text evidence="4">The sequence shown here is derived from an EMBL/GenBank/DDBJ whole genome shotgun (WGS) entry which is preliminary data.</text>
</comment>
<gene>
    <name evidence="4" type="ORF">ETQ85_21525</name>
</gene>
<proteinExistence type="inferred from homology"/>